<evidence type="ECO:0000313" key="1">
    <source>
        <dbReference type="EMBL" id="UYW01434.1"/>
    </source>
</evidence>
<dbReference type="RefSeq" id="WP_264433903.1">
    <property type="nucleotide sequence ID" value="NZ_CP081495.1"/>
</dbReference>
<proteinExistence type="predicted"/>
<gene>
    <name evidence="1" type="ORF">K5I29_00290</name>
</gene>
<dbReference type="Proteomes" id="UP001163328">
    <property type="component" value="Chromosome"/>
</dbReference>
<organism evidence="1 2">
    <name type="scientific">Flavobacterium agricola</name>
    <dbReference type="NCBI Taxonomy" id="2870839"/>
    <lineage>
        <taxon>Bacteria</taxon>
        <taxon>Pseudomonadati</taxon>
        <taxon>Bacteroidota</taxon>
        <taxon>Flavobacteriia</taxon>
        <taxon>Flavobacteriales</taxon>
        <taxon>Flavobacteriaceae</taxon>
        <taxon>Flavobacterium</taxon>
    </lineage>
</organism>
<keyword evidence="2" id="KW-1185">Reference proteome</keyword>
<protein>
    <submittedName>
        <fullName evidence="1">Peptidoglycan-binding protein LysM</fullName>
    </submittedName>
</protein>
<reference evidence="1" key="1">
    <citation type="submission" date="2021-08" db="EMBL/GenBank/DDBJ databases">
        <title>Flavobacterium sp. strain CC-SYL302.</title>
        <authorList>
            <person name="Lin S.-Y."/>
            <person name="Lee T.-H."/>
            <person name="Young C.-C."/>
        </authorList>
    </citation>
    <scope>NUCLEOTIDE SEQUENCE</scope>
    <source>
        <strain evidence="1">CC-SYL302</strain>
    </source>
</reference>
<dbReference type="EMBL" id="CP081495">
    <property type="protein sequence ID" value="UYW01434.1"/>
    <property type="molecule type" value="Genomic_DNA"/>
</dbReference>
<accession>A0ABY6M198</accession>
<name>A0ABY6M198_9FLAO</name>
<sequence>MTKKTKYVLATVIIASFFSTGFKSLDNFDLDTNTVEGFYIDDSEVFEPTVATEKVETEKTFFKLPYTGKSFIAFKEAVAFKESMGLYHLINSYGYMGKYQFGKTTLKGVGINDSSEFLKSPELQEKAFRALVSRNKWELRNEIKRYNGKVIGGVKITESGLIAAAHLGGAGSVKKFLRTGEVFHDGYGTSIKSYLQRFADYDTSGIVANKNAKVKV</sequence>
<evidence type="ECO:0000313" key="2">
    <source>
        <dbReference type="Proteomes" id="UP001163328"/>
    </source>
</evidence>